<keyword evidence="2" id="KW-1185">Reference proteome</keyword>
<dbReference type="AlphaFoldDB" id="A0AA40G6D1"/>
<evidence type="ECO:0000313" key="2">
    <source>
        <dbReference type="Proteomes" id="UP001177670"/>
    </source>
</evidence>
<proteinExistence type="predicted"/>
<gene>
    <name evidence="1" type="ORF">K0M31_015868</name>
</gene>
<accession>A0AA40G6D1</accession>
<sequence length="83" mass="9310">MCKCRRQRYEWLNERVSARSVKIATSAGPLKPPPLAERDVMVVLSLSREECGTDIEASRNALPPDDGLLLTRSLLFNCTRVHA</sequence>
<comment type="caution">
    <text evidence="1">The sequence shown here is derived from an EMBL/GenBank/DDBJ whole genome shotgun (WGS) entry which is preliminary data.</text>
</comment>
<organism evidence="1 2">
    <name type="scientific">Melipona bicolor</name>
    <dbReference type="NCBI Taxonomy" id="60889"/>
    <lineage>
        <taxon>Eukaryota</taxon>
        <taxon>Metazoa</taxon>
        <taxon>Ecdysozoa</taxon>
        <taxon>Arthropoda</taxon>
        <taxon>Hexapoda</taxon>
        <taxon>Insecta</taxon>
        <taxon>Pterygota</taxon>
        <taxon>Neoptera</taxon>
        <taxon>Endopterygota</taxon>
        <taxon>Hymenoptera</taxon>
        <taxon>Apocrita</taxon>
        <taxon>Aculeata</taxon>
        <taxon>Apoidea</taxon>
        <taxon>Anthophila</taxon>
        <taxon>Apidae</taxon>
        <taxon>Melipona</taxon>
    </lineage>
</organism>
<protein>
    <submittedName>
        <fullName evidence="1">Uncharacterized protein</fullName>
    </submittedName>
</protein>
<reference evidence="1" key="1">
    <citation type="submission" date="2021-10" db="EMBL/GenBank/DDBJ databases">
        <title>Melipona bicolor Genome sequencing and assembly.</title>
        <authorList>
            <person name="Araujo N.S."/>
            <person name="Arias M.C."/>
        </authorList>
    </citation>
    <scope>NUCLEOTIDE SEQUENCE</scope>
    <source>
        <strain evidence="1">USP_2M_L1-L4_2017</strain>
        <tissue evidence="1">Whole body</tissue>
    </source>
</reference>
<evidence type="ECO:0000313" key="1">
    <source>
        <dbReference type="EMBL" id="KAK1131708.1"/>
    </source>
</evidence>
<name>A0AA40G6D1_9HYME</name>
<dbReference type="Proteomes" id="UP001177670">
    <property type="component" value="Unassembled WGS sequence"/>
</dbReference>
<dbReference type="EMBL" id="JAHYIQ010000005">
    <property type="protein sequence ID" value="KAK1131708.1"/>
    <property type="molecule type" value="Genomic_DNA"/>
</dbReference>